<accession>A0A1X2DIV6</accession>
<protein>
    <submittedName>
        <fullName evidence="4">PucR family transcriptional regulator</fullName>
    </submittedName>
</protein>
<dbReference type="AlphaFoldDB" id="A0A1X2DIV6"/>
<evidence type="ECO:0000313" key="5">
    <source>
        <dbReference type="Proteomes" id="UP000193087"/>
    </source>
</evidence>
<evidence type="ECO:0000313" key="4">
    <source>
        <dbReference type="EMBL" id="ORW87609.1"/>
    </source>
</evidence>
<dbReference type="STRING" id="486698.AWC22_08220"/>
<name>A0A1X2DIV6_9MYCO</name>
<dbReference type="Proteomes" id="UP000193087">
    <property type="component" value="Unassembled WGS sequence"/>
</dbReference>
<evidence type="ECO:0000256" key="1">
    <source>
        <dbReference type="ARBA" id="ARBA00006754"/>
    </source>
</evidence>
<dbReference type="Pfam" id="PF17853">
    <property type="entry name" value="GGDEF_2"/>
    <property type="match status" value="1"/>
</dbReference>
<comment type="caution">
    <text evidence="4">The sequence shown here is derived from an EMBL/GenBank/DDBJ whole genome shotgun (WGS) entry which is preliminary data.</text>
</comment>
<dbReference type="InterPro" id="IPR041522">
    <property type="entry name" value="CdaR_GGDEF"/>
</dbReference>
<dbReference type="OrthoDB" id="5241664at2"/>
<dbReference type="InterPro" id="IPR025736">
    <property type="entry name" value="PucR_C-HTH_dom"/>
</dbReference>
<dbReference type="Pfam" id="PF13556">
    <property type="entry name" value="HTH_30"/>
    <property type="match status" value="1"/>
</dbReference>
<dbReference type="PANTHER" id="PTHR33744:SF7">
    <property type="entry name" value="PUCR FAMILY TRANSCRIPTIONAL REGULATOR"/>
    <property type="match status" value="1"/>
</dbReference>
<dbReference type="Gene3D" id="1.10.10.2840">
    <property type="entry name" value="PucR C-terminal helix-turn-helix domain"/>
    <property type="match status" value="1"/>
</dbReference>
<comment type="similarity">
    <text evidence="1">Belongs to the CdaR family.</text>
</comment>
<proteinExistence type="inferred from homology"/>
<feature type="domain" description="PucR C-terminal helix-turn-helix" evidence="2">
    <location>
        <begin position="488"/>
        <end position="545"/>
    </location>
</feature>
<dbReference type="GeneID" id="93492882"/>
<evidence type="ECO:0000259" key="3">
    <source>
        <dbReference type="Pfam" id="PF17853"/>
    </source>
</evidence>
<dbReference type="RefSeq" id="WP_085248291.1">
    <property type="nucleotide sequence ID" value="NZ_CAJMWI010000001.1"/>
</dbReference>
<dbReference type="InterPro" id="IPR051448">
    <property type="entry name" value="CdaR-like_regulators"/>
</dbReference>
<gene>
    <name evidence="4" type="ORF">AWC22_08220</name>
</gene>
<feature type="domain" description="CdaR GGDEF-like" evidence="3">
    <location>
        <begin position="311"/>
        <end position="439"/>
    </location>
</feature>
<sequence>MAAPITHYSEPSIDTNELTIRRLLDESLMSGARVVSGADQLDRELTWILPLTEVPPLPNRLEAVAVYARAEAVAGGGILLASLASRGAAVLVVDGPISAEVRHSGLPTGLVVIEMASRVGFAALSRLFATLTLNQEVPVMRYSMHVHALLARLFHRGAGLEILIREVCNLARNPAMVLDARGQVVAQAGLNANDSEALTASVRRVLATGVPAARRLTAQRCRIERVVGAGRGAWTSIAHEVKVGKAFEGWVIVLVPYAILDPQDLARHRVLTEQAAAVVGVELLRQRSVVEAEERARDDFIRALVHGAFFSDHELRARAEHHEIDPDSTFGVFVARGLLPKTVRNRAARMLRLVRYAANIFADQSVRADATAVGDVLVVVRTLRDADEPVLSHEMAAFAQSMCSALELRCGKAVAVAYGQPAHGAREVSDSYRDAQIASDIAHRLGRTGATSHQDLRSFTMLAEIADSEESRQLIERFVEPLRSGPNLLETLTGYLARGGNITDAARTLNVHRNTLLNKLDRISRAIGLDIREPENQFTACLAIRLDTLAEARAATDRQLCLPGR</sequence>
<dbReference type="PANTHER" id="PTHR33744">
    <property type="entry name" value="CARBOHYDRATE DIACID REGULATOR"/>
    <property type="match status" value="1"/>
</dbReference>
<evidence type="ECO:0000259" key="2">
    <source>
        <dbReference type="Pfam" id="PF13556"/>
    </source>
</evidence>
<dbReference type="InterPro" id="IPR042070">
    <property type="entry name" value="PucR_C-HTH_sf"/>
</dbReference>
<keyword evidence="5" id="KW-1185">Reference proteome</keyword>
<dbReference type="EMBL" id="LQPQ01000003">
    <property type="protein sequence ID" value="ORW87609.1"/>
    <property type="molecule type" value="Genomic_DNA"/>
</dbReference>
<organism evidence="4 5">
    <name type="scientific">Mycobacterium riyadhense</name>
    <dbReference type="NCBI Taxonomy" id="486698"/>
    <lineage>
        <taxon>Bacteria</taxon>
        <taxon>Bacillati</taxon>
        <taxon>Actinomycetota</taxon>
        <taxon>Actinomycetes</taxon>
        <taxon>Mycobacteriales</taxon>
        <taxon>Mycobacteriaceae</taxon>
        <taxon>Mycobacterium</taxon>
    </lineage>
</organism>
<reference evidence="4 5" key="1">
    <citation type="submission" date="2016-01" db="EMBL/GenBank/DDBJ databases">
        <title>The new phylogeny of the genus Mycobacterium.</title>
        <authorList>
            <person name="Tarcisio F."/>
            <person name="Conor M."/>
            <person name="Antonella G."/>
            <person name="Elisabetta G."/>
            <person name="Giulia F.S."/>
            <person name="Sara T."/>
            <person name="Anna F."/>
            <person name="Clotilde B."/>
            <person name="Roberto B."/>
            <person name="Veronica D.S."/>
            <person name="Fabio R."/>
            <person name="Monica P."/>
            <person name="Olivier J."/>
            <person name="Enrico T."/>
            <person name="Nicola S."/>
        </authorList>
    </citation>
    <scope>NUCLEOTIDE SEQUENCE [LARGE SCALE GENOMIC DNA]</scope>
    <source>
        <strain evidence="4 5">DSM 45176</strain>
    </source>
</reference>